<dbReference type="InterPro" id="IPR009078">
    <property type="entry name" value="Ferritin-like_SF"/>
</dbReference>
<sequence>MIHWFQNRYLDLLGSIYIYNEHRGYTAIDRVLDAVRVRSPENTELISAIEQHRADERKHYVMFKRWFELQGKKPMRLDRHFGHIDRFIEIMFGRTIDNLDTQEVIDQDKLFERMCRVIALTEQRGYKQVEILLGNRFVKSDSRLVKIFEIIKKDEPSHWAPYENWLNQHAKREHTWWERMVDGFIHSELLFLKLPVLFLNPFVKRREDWSDEGEADPDRYSHRPRVAAG</sequence>
<dbReference type="EMBL" id="WTYP01000002">
    <property type="protein sequence ID" value="MXP47563.1"/>
    <property type="molecule type" value="Genomic_DNA"/>
</dbReference>
<dbReference type="Proteomes" id="UP000471435">
    <property type="component" value="Unassembled WGS sequence"/>
</dbReference>
<keyword evidence="2" id="KW-1185">Reference proteome</keyword>
<accession>A0A6I4V0V7</accession>
<gene>
    <name evidence="1" type="ORF">GRI43_09245</name>
</gene>
<dbReference type="AlphaFoldDB" id="A0A6I4V0V7"/>
<proteinExistence type="predicted"/>
<evidence type="ECO:0000313" key="2">
    <source>
        <dbReference type="Proteomes" id="UP000471435"/>
    </source>
</evidence>
<name>A0A6I4V0V7_9SPHN</name>
<dbReference type="OrthoDB" id="7185591at2"/>
<dbReference type="SUPFAM" id="SSF47240">
    <property type="entry name" value="Ferritin-like"/>
    <property type="match status" value="1"/>
</dbReference>
<evidence type="ECO:0000313" key="1">
    <source>
        <dbReference type="EMBL" id="MXP47563.1"/>
    </source>
</evidence>
<reference evidence="1 2" key="1">
    <citation type="submission" date="2019-12" db="EMBL/GenBank/DDBJ databases">
        <title>Genomic-based taxomic classification of the family Erythrobacteraceae.</title>
        <authorList>
            <person name="Xu L."/>
        </authorList>
    </citation>
    <scope>NUCLEOTIDE SEQUENCE [LARGE SCALE GENOMIC DNA]</scope>
    <source>
        <strain evidence="1 2">SW-109</strain>
    </source>
</reference>
<dbReference type="RefSeq" id="WP_160730846.1">
    <property type="nucleotide sequence ID" value="NZ_WTYP01000002.1"/>
</dbReference>
<organism evidence="1 2">
    <name type="scientific">Pontixanthobacter luteolus</name>
    <dbReference type="NCBI Taxonomy" id="295089"/>
    <lineage>
        <taxon>Bacteria</taxon>
        <taxon>Pseudomonadati</taxon>
        <taxon>Pseudomonadota</taxon>
        <taxon>Alphaproteobacteria</taxon>
        <taxon>Sphingomonadales</taxon>
        <taxon>Erythrobacteraceae</taxon>
        <taxon>Pontixanthobacter</taxon>
    </lineage>
</organism>
<comment type="caution">
    <text evidence="1">The sequence shown here is derived from an EMBL/GenBank/DDBJ whole genome shotgun (WGS) entry which is preliminary data.</text>
</comment>
<protein>
    <submittedName>
        <fullName evidence="1">Ferritin-like domain-containing protein</fullName>
    </submittedName>
</protein>